<keyword evidence="3" id="KW-0460">Magnesium</keyword>
<dbReference type="InterPro" id="IPR023298">
    <property type="entry name" value="ATPase_P-typ_TM_dom_sf"/>
</dbReference>
<evidence type="ECO:0000313" key="9">
    <source>
        <dbReference type="Proteomes" id="UP001237642"/>
    </source>
</evidence>
<dbReference type="Gene3D" id="1.20.1110.10">
    <property type="entry name" value="Calcium-transporting ATPase, transmembrane domain"/>
    <property type="match status" value="1"/>
</dbReference>
<accession>A0AAD8MZJ0</accession>
<reference evidence="8" key="2">
    <citation type="submission" date="2023-05" db="EMBL/GenBank/DDBJ databases">
        <authorList>
            <person name="Schelkunov M.I."/>
        </authorList>
    </citation>
    <scope>NUCLEOTIDE SEQUENCE</scope>
    <source>
        <strain evidence="8">Hsosn_3</strain>
        <tissue evidence="8">Leaf</tissue>
    </source>
</reference>
<dbReference type="GO" id="GO:0000166">
    <property type="term" value="F:nucleotide binding"/>
    <property type="evidence" value="ECO:0007669"/>
    <property type="project" value="InterPro"/>
</dbReference>
<keyword evidence="2 6" id="KW-0812">Transmembrane</keyword>
<evidence type="ECO:0000256" key="1">
    <source>
        <dbReference type="ARBA" id="ARBA00004370"/>
    </source>
</evidence>
<proteinExistence type="predicted"/>
<dbReference type="Proteomes" id="UP001237642">
    <property type="component" value="Unassembled WGS sequence"/>
</dbReference>
<dbReference type="AlphaFoldDB" id="A0AAD8MZJ0"/>
<dbReference type="Gene3D" id="3.40.1110.10">
    <property type="entry name" value="Calcium-transporting ATPase, cytoplasmic domain N"/>
    <property type="match status" value="1"/>
</dbReference>
<dbReference type="PANTHER" id="PTHR24093">
    <property type="entry name" value="CATION TRANSPORTING ATPASE"/>
    <property type="match status" value="1"/>
</dbReference>
<sequence>MPAKTFFSYFKEPLKGSSVNVLGAFISLASGMIIHGSKEGWYEGGSIFVALFLVITVSEISNYNQRRQWDKLSQINNNIQVKLVRNKRHQQISIFDVVVGDIVLLAVCDQVPADGLFVSSHSLQIDESSMTGESDYKDINRKNLYLILGSIVEDGYAKFLVTSIGMNTTWGKAMNIYNKDNYPSHQTHLIARLNKLSYYIGQISLAVSFIVHVILVLWFSTENTKDGDGNAKVNGRKRNVEKMINGILEIVVAAISILFVAIPEGLTLAVTLVLSYSMKRMMADRAIVTRFWLGKNVIEERNFASSVLKLLHQGAGLNTTSSVYMPNSGSELEFSGSPTEKVILSWVVKELQMDVENLKKKSSLIRVKAFSSAKKRSGILLMKNKEDNTMHVHWKGAVETIVAMCSNYYDSLGNMYALNNYERKIFNQIVQGMAASSLRCIAFAHKQVSEDECDDKNQKLVEDNLVMLGLVGIKDPCRPEVRYAVQNCQLAGINIKMITGDSVYTAKAIATECGILRLNEAMDSAGMYSEAMVEGVEFQNYTIEERTEKIEKISVIKYCYIG</sequence>
<comment type="subcellular location">
    <subcellularLocation>
        <location evidence="1">Membrane</location>
    </subcellularLocation>
</comment>
<evidence type="ECO:0000256" key="3">
    <source>
        <dbReference type="ARBA" id="ARBA00022842"/>
    </source>
</evidence>
<dbReference type="PANTHER" id="PTHR24093:SF434">
    <property type="entry name" value="CALCIUM-TRANSPORTING ATPASE 13, PLASMA MEMBRANE-TYPE-RELATED"/>
    <property type="match status" value="1"/>
</dbReference>
<dbReference type="Gene3D" id="3.40.50.1000">
    <property type="entry name" value="HAD superfamily/HAD-like"/>
    <property type="match status" value="1"/>
</dbReference>
<evidence type="ECO:0000256" key="5">
    <source>
        <dbReference type="ARBA" id="ARBA00023136"/>
    </source>
</evidence>
<dbReference type="Pfam" id="PF00122">
    <property type="entry name" value="E1-E2_ATPase"/>
    <property type="match status" value="1"/>
</dbReference>
<dbReference type="EMBL" id="JAUIZM010000004">
    <property type="protein sequence ID" value="KAK1390571.1"/>
    <property type="molecule type" value="Genomic_DNA"/>
</dbReference>
<gene>
    <name evidence="8" type="ORF">POM88_018749</name>
</gene>
<name>A0AAD8MZJ0_9APIA</name>
<keyword evidence="5 6" id="KW-0472">Membrane</keyword>
<dbReference type="InterPro" id="IPR023214">
    <property type="entry name" value="HAD_sf"/>
</dbReference>
<feature type="transmembrane region" description="Helical" evidence="6">
    <location>
        <begin position="196"/>
        <end position="219"/>
    </location>
</feature>
<dbReference type="Pfam" id="PF13246">
    <property type="entry name" value="Cation_ATPase"/>
    <property type="match status" value="1"/>
</dbReference>
<dbReference type="InterPro" id="IPR036412">
    <property type="entry name" value="HAD-like_sf"/>
</dbReference>
<keyword evidence="4 6" id="KW-1133">Transmembrane helix</keyword>
<dbReference type="SUPFAM" id="SSF81665">
    <property type="entry name" value="Calcium ATPase, transmembrane domain M"/>
    <property type="match status" value="1"/>
</dbReference>
<dbReference type="InterPro" id="IPR023299">
    <property type="entry name" value="ATPase_P-typ_cyto_dom_N"/>
</dbReference>
<feature type="transmembrane region" description="Helical" evidence="6">
    <location>
        <begin position="44"/>
        <end position="63"/>
    </location>
</feature>
<evidence type="ECO:0000256" key="6">
    <source>
        <dbReference type="SAM" id="Phobius"/>
    </source>
</evidence>
<dbReference type="InterPro" id="IPR059000">
    <property type="entry name" value="ATPase_P-type_domA"/>
</dbReference>
<feature type="transmembrane region" description="Helical" evidence="6">
    <location>
        <begin position="250"/>
        <end position="276"/>
    </location>
</feature>
<organism evidence="8 9">
    <name type="scientific">Heracleum sosnowskyi</name>
    <dbReference type="NCBI Taxonomy" id="360622"/>
    <lineage>
        <taxon>Eukaryota</taxon>
        <taxon>Viridiplantae</taxon>
        <taxon>Streptophyta</taxon>
        <taxon>Embryophyta</taxon>
        <taxon>Tracheophyta</taxon>
        <taxon>Spermatophyta</taxon>
        <taxon>Magnoliopsida</taxon>
        <taxon>eudicotyledons</taxon>
        <taxon>Gunneridae</taxon>
        <taxon>Pentapetalae</taxon>
        <taxon>asterids</taxon>
        <taxon>campanulids</taxon>
        <taxon>Apiales</taxon>
        <taxon>Apiaceae</taxon>
        <taxon>Apioideae</taxon>
        <taxon>apioid superclade</taxon>
        <taxon>Tordylieae</taxon>
        <taxon>Tordyliinae</taxon>
        <taxon>Heracleum</taxon>
    </lineage>
</organism>
<reference evidence="8" key="1">
    <citation type="submission" date="2023-02" db="EMBL/GenBank/DDBJ databases">
        <title>Genome of toxic invasive species Heracleum sosnowskyi carries increased number of genes despite the absence of recent whole-genome duplications.</title>
        <authorList>
            <person name="Schelkunov M."/>
            <person name="Shtratnikova V."/>
            <person name="Makarenko M."/>
            <person name="Klepikova A."/>
            <person name="Omelchenko D."/>
            <person name="Novikova G."/>
            <person name="Obukhova E."/>
            <person name="Bogdanov V."/>
            <person name="Penin A."/>
            <person name="Logacheva M."/>
        </authorList>
    </citation>
    <scope>NUCLEOTIDE SEQUENCE</scope>
    <source>
        <strain evidence="8">Hsosn_3</strain>
        <tissue evidence="8">Leaf</tissue>
    </source>
</reference>
<dbReference type="SUPFAM" id="SSF81660">
    <property type="entry name" value="Metal cation-transporting ATPase, ATP-binding domain N"/>
    <property type="match status" value="1"/>
</dbReference>
<feature type="domain" description="P-type ATPase A" evidence="7">
    <location>
        <begin position="79"/>
        <end position="174"/>
    </location>
</feature>
<dbReference type="SUPFAM" id="SSF56784">
    <property type="entry name" value="HAD-like"/>
    <property type="match status" value="1"/>
</dbReference>
<protein>
    <recommendedName>
        <fullName evidence="7">P-type ATPase A domain-containing protein</fullName>
    </recommendedName>
</protein>
<evidence type="ECO:0000313" key="8">
    <source>
        <dbReference type="EMBL" id="KAK1390571.1"/>
    </source>
</evidence>
<evidence type="ECO:0000256" key="2">
    <source>
        <dbReference type="ARBA" id="ARBA00022692"/>
    </source>
</evidence>
<evidence type="ECO:0000259" key="7">
    <source>
        <dbReference type="Pfam" id="PF00122"/>
    </source>
</evidence>
<feature type="transmembrane region" description="Helical" evidence="6">
    <location>
        <begin position="21"/>
        <end position="38"/>
    </location>
</feature>
<dbReference type="SUPFAM" id="SSF81653">
    <property type="entry name" value="Calcium ATPase, transduction domain A"/>
    <property type="match status" value="1"/>
</dbReference>
<dbReference type="GO" id="GO:0005388">
    <property type="term" value="F:P-type calcium transporter activity"/>
    <property type="evidence" value="ECO:0007669"/>
    <property type="project" value="TreeGrafter"/>
</dbReference>
<comment type="caution">
    <text evidence="8">The sequence shown here is derived from an EMBL/GenBank/DDBJ whole genome shotgun (WGS) entry which is preliminary data.</text>
</comment>
<keyword evidence="9" id="KW-1185">Reference proteome</keyword>
<dbReference type="GO" id="GO:0005886">
    <property type="term" value="C:plasma membrane"/>
    <property type="evidence" value="ECO:0007669"/>
    <property type="project" value="TreeGrafter"/>
</dbReference>
<dbReference type="PRINTS" id="PR00119">
    <property type="entry name" value="CATATPASE"/>
</dbReference>
<dbReference type="InterPro" id="IPR008250">
    <property type="entry name" value="ATPase_P-typ_transduc_dom_A_sf"/>
</dbReference>
<evidence type="ECO:0000256" key="4">
    <source>
        <dbReference type="ARBA" id="ARBA00022989"/>
    </source>
</evidence>